<feature type="domain" description="Nitrile hydratase beta subunit" evidence="7">
    <location>
        <begin position="131"/>
        <end position="224"/>
    </location>
</feature>
<comment type="similarity">
    <text evidence="2 5">Belongs to the nitrile hydratase subunit beta family.</text>
</comment>
<evidence type="ECO:0000313" key="9">
    <source>
        <dbReference type="EMBL" id="MEU5712088.1"/>
    </source>
</evidence>
<name>A0ABV3AJH5_9ACTN</name>
<evidence type="ECO:0000256" key="2">
    <source>
        <dbReference type="ARBA" id="ARBA00009098"/>
    </source>
</evidence>
<gene>
    <name evidence="9" type="primary">nthB</name>
    <name evidence="9" type="ORF">AB0H04_35440</name>
</gene>
<dbReference type="GO" id="GO:0018822">
    <property type="term" value="F:nitrile hydratase activity"/>
    <property type="evidence" value="ECO:0007669"/>
    <property type="project" value="UniProtKB-EC"/>
</dbReference>
<dbReference type="NCBIfam" id="TIGR03888">
    <property type="entry name" value="nitrile_beta"/>
    <property type="match status" value="1"/>
</dbReference>
<dbReference type="InterPro" id="IPR049054">
    <property type="entry name" value="CN_hydtase_beta-like_N"/>
</dbReference>
<reference evidence="9 10" key="1">
    <citation type="submission" date="2024-06" db="EMBL/GenBank/DDBJ databases">
        <title>The Natural Products Discovery Center: Release of the First 8490 Sequenced Strains for Exploring Actinobacteria Biosynthetic Diversity.</title>
        <authorList>
            <person name="Kalkreuter E."/>
            <person name="Kautsar S.A."/>
            <person name="Yang D."/>
            <person name="Bader C.D."/>
            <person name="Teijaro C.N."/>
            <person name="Fluegel L."/>
            <person name="Davis C.M."/>
            <person name="Simpson J.R."/>
            <person name="Lauterbach L."/>
            <person name="Steele A.D."/>
            <person name="Gui C."/>
            <person name="Meng S."/>
            <person name="Li G."/>
            <person name="Viehrig K."/>
            <person name="Ye F."/>
            <person name="Su P."/>
            <person name="Kiefer A.F."/>
            <person name="Nichols A."/>
            <person name="Cepeda A.J."/>
            <person name="Yan W."/>
            <person name="Fan B."/>
            <person name="Jiang Y."/>
            <person name="Adhikari A."/>
            <person name="Zheng C.-J."/>
            <person name="Schuster L."/>
            <person name="Cowan T.M."/>
            <person name="Smanski M.J."/>
            <person name="Chevrette M.G."/>
            <person name="De Carvalho L.P.S."/>
            <person name="Shen B."/>
        </authorList>
    </citation>
    <scope>NUCLEOTIDE SEQUENCE [LARGE SCALE GENOMIC DNA]</scope>
    <source>
        <strain evidence="9 10">NPDC020594</strain>
    </source>
</reference>
<dbReference type="InterPro" id="IPR024690">
    <property type="entry name" value="CN_hydtase_beta_dom_C"/>
</dbReference>
<comment type="function">
    <text evidence="1 5">NHase catalyzes the hydration of various nitrile compounds to the corresponding amides.</text>
</comment>
<evidence type="ECO:0000256" key="1">
    <source>
        <dbReference type="ARBA" id="ARBA00004042"/>
    </source>
</evidence>
<evidence type="ECO:0000256" key="4">
    <source>
        <dbReference type="ARBA" id="ARBA00044877"/>
    </source>
</evidence>
<evidence type="ECO:0000259" key="7">
    <source>
        <dbReference type="Pfam" id="PF02211"/>
    </source>
</evidence>
<evidence type="ECO:0000256" key="3">
    <source>
        <dbReference type="ARBA" id="ARBA00023239"/>
    </source>
</evidence>
<evidence type="ECO:0000256" key="5">
    <source>
        <dbReference type="PIRNR" id="PIRNR001427"/>
    </source>
</evidence>
<dbReference type="InterPro" id="IPR042262">
    <property type="entry name" value="CN_hydtase_beta_C"/>
</dbReference>
<dbReference type="PIRSF" id="PIRSF001427">
    <property type="entry name" value="NHase_beta"/>
    <property type="match status" value="1"/>
</dbReference>
<accession>A0ABV3AJH5</accession>
<dbReference type="Pfam" id="PF21006">
    <property type="entry name" value="NHase_beta_N"/>
    <property type="match status" value="1"/>
</dbReference>
<dbReference type="EMBL" id="JBFAEG010000032">
    <property type="protein sequence ID" value="MEU5712088.1"/>
    <property type="molecule type" value="Genomic_DNA"/>
</dbReference>
<keyword evidence="10" id="KW-1185">Reference proteome</keyword>
<organism evidence="9 10">
    <name type="scientific">Streptomyces flaveolus</name>
    <dbReference type="NCBI Taxonomy" id="67297"/>
    <lineage>
        <taxon>Bacteria</taxon>
        <taxon>Bacillati</taxon>
        <taxon>Actinomycetota</taxon>
        <taxon>Actinomycetes</taxon>
        <taxon>Kitasatosporales</taxon>
        <taxon>Streptomycetaceae</taxon>
        <taxon>Streptomyces</taxon>
    </lineage>
</organism>
<evidence type="ECO:0000256" key="6">
    <source>
        <dbReference type="SAM" id="MobiDB-lite"/>
    </source>
</evidence>
<dbReference type="SUPFAM" id="SSF50090">
    <property type="entry name" value="Electron transport accessory proteins"/>
    <property type="match status" value="1"/>
</dbReference>
<dbReference type="Gene3D" id="1.10.472.20">
    <property type="entry name" value="Nitrile hydratase, beta subunit"/>
    <property type="match status" value="1"/>
</dbReference>
<dbReference type="InterPro" id="IPR008990">
    <property type="entry name" value="Elect_transpt_acc-like_dom_sf"/>
</dbReference>
<evidence type="ECO:0000313" key="10">
    <source>
        <dbReference type="Proteomes" id="UP001551011"/>
    </source>
</evidence>
<keyword evidence="3 5" id="KW-0456">Lyase</keyword>
<proteinExistence type="inferred from homology"/>
<evidence type="ECO:0000259" key="8">
    <source>
        <dbReference type="Pfam" id="PF21006"/>
    </source>
</evidence>
<sequence length="226" mass="24600">MDGIADMGGTPGWGSLRPPRADEPVFEQRWQGRAFALALLSSRIACGGYNPDAFRHAMERLDRAAYLDDGYFGRWLNGAELMLTESATLAPGAIDARARNLRGEHVEEPPVPAPRPDYAPTAAPVGAGSLRSVDTAPAFTTGERVRTKDVPVPGHTRLPAYVRGHTGVVERVQPASVLPDTNAHFLGENPQHVYSVRFDSRELWGADAAPFALTVEMYESYLEKTS</sequence>
<dbReference type="RefSeq" id="WP_030652614.1">
    <property type="nucleotide sequence ID" value="NZ_JBEXDP010000012.1"/>
</dbReference>
<dbReference type="Proteomes" id="UP001551011">
    <property type="component" value="Unassembled WGS sequence"/>
</dbReference>
<feature type="domain" description="Nitrile hydratase beta subunit-like N-terminal" evidence="8">
    <location>
        <begin position="1"/>
        <end position="107"/>
    </location>
</feature>
<comment type="caution">
    <text evidence="9">The sequence shown here is derived from an EMBL/GenBank/DDBJ whole genome shotgun (WGS) entry which is preliminary data.</text>
</comment>
<dbReference type="Pfam" id="PF02211">
    <property type="entry name" value="NHase_beta_C"/>
    <property type="match status" value="1"/>
</dbReference>
<protein>
    <recommendedName>
        <fullName evidence="5">Nitrile hydratase subunit beta</fullName>
        <shortName evidence="5">NHase</shortName>
        <ecNumber evidence="5">4.2.1.84</ecNumber>
    </recommendedName>
</protein>
<dbReference type="EC" id="4.2.1.84" evidence="5"/>
<dbReference type="InterPro" id="IPR003168">
    <property type="entry name" value="Nitrile_hydratase_bsu"/>
</dbReference>
<comment type="catalytic activity">
    <reaction evidence="4 5">
        <text>an aliphatic primary amide = an aliphatic nitrile + H2O</text>
        <dbReference type="Rhea" id="RHEA:12673"/>
        <dbReference type="ChEBI" id="CHEBI:15377"/>
        <dbReference type="ChEBI" id="CHEBI:65285"/>
        <dbReference type="ChEBI" id="CHEBI:80291"/>
        <dbReference type="EC" id="4.2.1.84"/>
    </reaction>
</comment>
<feature type="region of interest" description="Disordered" evidence="6">
    <location>
        <begin position="1"/>
        <end position="20"/>
    </location>
</feature>
<dbReference type="Gene3D" id="2.30.30.50">
    <property type="match status" value="1"/>
</dbReference>